<organism evidence="2">
    <name type="scientific">Culex pipiens</name>
    <name type="common">House mosquito</name>
    <dbReference type="NCBI Taxonomy" id="7175"/>
    <lineage>
        <taxon>Eukaryota</taxon>
        <taxon>Metazoa</taxon>
        <taxon>Ecdysozoa</taxon>
        <taxon>Arthropoda</taxon>
        <taxon>Hexapoda</taxon>
        <taxon>Insecta</taxon>
        <taxon>Pterygota</taxon>
        <taxon>Neoptera</taxon>
        <taxon>Endopterygota</taxon>
        <taxon>Diptera</taxon>
        <taxon>Nematocera</taxon>
        <taxon>Culicoidea</taxon>
        <taxon>Culicidae</taxon>
        <taxon>Culicinae</taxon>
        <taxon>Culicini</taxon>
        <taxon>Culex</taxon>
        <taxon>Culex</taxon>
    </lineage>
</organism>
<sequence>MLIFAIVCYWCLLKKQIISPNISSFRFHLNVSEKCKLKIELLPQFSVLKFSNLSHLPPQRNDGPYYRPIQSSQSQYRPQLAAPAAQTSLGGGGGGSSSSSSSSSSDEGILATLSNGFNSLVNNIFG</sequence>
<name>A0A8D8FGV5_CULPI</name>
<proteinExistence type="predicted"/>
<dbReference type="AlphaFoldDB" id="A0A8D8FGV5"/>
<evidence type="ECO:0000256" key="1">
    <source>
        <dbReference type="SAM" id="MobiDB-lite"/>
    </source>
</evidence>
<accession>A0A8D8FGV5</accession>
<evidence type="ECO:0000313" key="2">
    <source>
        <dbReference type="EMBL" id="CAG6470996.1"/>
    </source>
</evidence>
<protein>
    <submittedName>
        <fullName evidence="2">(northern house mosquito) hypothetical protein</fullName>
    </submittedName>
</protein>
<feature type="region of interest" description="Disordered" evidence="1">
    <location>
        <begin position="55"/>
        <end position="107"/>
    </location>
</feature>
<dbReference type="EMBL" id="HBUE01066843">
    <property type="protein sequence ID" value="CAG6470996.1"/>
    <property type="molecule type" value="Transcribed_RNA"/>
</dbReference>
<reference evidence="2" key="1">
    <citation type="submission" date="2021-05" db="EMBL/GenBank/DDBJ databases">
        <authorList>
            <person name="Alioto T."/>
            <person name="Alioto T."/>
            <person name="Gomez Garrido J."/>
        </authorList>
    </citation>
    <scope>NUCLEOTIDE SEQUENCE</scope>
</reference>